<accession>A0A172ZBU8</accession>
<keyword evidence="2" id="KW-1185">Reference proteome</keyword>
<dbReference type="RefSeq" id="WP_060530809.1">
    <property type="nucleotide sequence ID" value="NZ_CP013023.1"/>
</dbReference>
<dbReference type="KEGG" id="pbv:AR543_00390"/>
<evidence type="ECO:0008006" key="3">
    <source>
        <dbReference type="Google" id="ProtNLM"/>
    </source>
</evidence>
<sequence>MTQLKTLRHELEKEILQRGYSLSSFSRLSGVNRGVLSATLNSKIPKPISIHQLDQMNLALDKPPGWLYDLFIEECFSAEEKSNWRRVRSLIIRCVELQRSDLINRILYLLLDDPSYIDEVFRLAENLIQKEENLAILLYKYVIEYERNSHSERLAVSHYRIFKSLIGNNIETNLKAALTFAPHRNLLPVPMQLDALLKLANIYYSLQDWEQAVNMADELYRLSSKAYQLRMQARQNHGVIPFLDLERPLVVYYGQGLLLKCAVYEEEEKYDKAQIYVDLFADLQWFEDEHAENQYYIDRFRFYSIIHTMNLELLTGKEQVLDRYLQILEQHPQEVLPSTLIIIEAANKYGYNVDPLLSRYEDIIYPADILDYLIAGSKARYNYQDVTIGINRYIDLYYQLAIYYCDRNVYDERLEKILYTLESTIEQYNRGRIMDCLHLFKRLRKLTESLEKQV</sequence>
<evidence type="ECO:0000313" key="1">
    <source>
        <dbReference type="EMBL" id="ANF94640.1"/>
    </source>
</evidence>
<dbReference type="AlphaFoldDB" id="A0A172ZBU8"/>
<dbReference type="Proteomes" id="UP000078148">
    <property type="component" value="Chromosome"/>
</dbReference>
<reference evidence="1 2" key="2">
    <citation type="journal article" date="2016" name="Int. J. Syst. Evol. Microbiol.">
        <title>Paenibacillus bovis sp. nov., isolated from raw yak (Bos grunniens) milk.</title>
        <authorList>
            <person name="Gao C."/>
            <person name="Han J."/>
            <person name="Liu Z."/>
            <person name="Xu X."/>
            <person name="Hang F."/>
            <person name="Wu Z."/>
        </authorList>
    </citation>
    <scope>NUCLEOTIDE SEQUENCE [LARGE SCALE GENOMIC DNA]</scope>
    <source>
        <strain evidence="1 2">BD3526</strain>
    </source>
</reference>
<dbReference type="OrthoDB" id="2512975at2"/>
<protein>
    <recommendedName>
        <fullName evidence="3">DNA-binding protein</fullName>
    </recommendedName>
</protein>
<organism evidence="1 2">
    <name type="scientific">Paenibacillus bovis</name>
    <dbReference type="NCBI Taxonomy" id="1616788"/>
    <lineage>
        <taxon>Bacteria</taxon>
        <taxon>Bacillati</taxon>
        <taxon>Bacillota</taxon>
        <taxon>Bacilli</taxon>
        <taxon>Bacillales</taxon>
        <taxon>Paenibacillaceae</taxon>
        <taxon>Paenibacillus</taxon>
    </lineage>
</organism>
<evidence type="ECO:0000313" key="2">
    <source>
        <dbReference type="Proteomes" id="UP000078148"/>
    </source>
</evidence>
<proteinExistence type="predicted"/>
<name>A0A172ZBU8_9BACL</name>
<dbReference type="EMBL" id="CP013023">
    <property type="protein sequence ID" value="ANF94640.1"/>
    <property type="molecule type" value="Genomic_DNA"/>
</dbReference>
<reference evidence="2" key="1">
    <citation type="submission" date="2015-10" db="EMBL/GenBank/DDBJ databases">
        <title>Genome of Paenibacillus bovis sp. nov.</title>
        <authorList>
            <person name="Wu Z."/>
            <person name="Gao C."/>
            <person name="Liu Z."/>
            <person name="Zheng H."/>
        </authorList>
    </citation>
    <scope>NUCLEOTIDE SEQUENCE [LARGE SCALE GENOMIC DNA]</scope>
    <source>
        <strain evidence="2">BD3526</strain>
    </source>
</reference>
<dbReference type="STRING" id="1616788.AR543_00390"/>
<gene>
    <name evidence="1" type="ORF">AR543_00390</name>
</gene>